<gene>
    <name evidence="3" type="ORF">V1264_008610</name>
</gene>
<feature type="compositionally biased region" description="Basic and acidic residues" evidence="2">
    <location>
        <begin position="56"/>
        <end position="72"/>
    </location>
</feature>
<dbReference type="EMBL" id="JBAMIC010000021">
    <property type="protein sequence ID" value="KAK7092937.1"/>
    <property type="molecule type" value="Genomic_DNA"/>
</dbReference>
<feature type="compositionally biased region" description="Basic and acidic residues" evidence="2">
    <location>
        <begin position="24"/>
        <end position="46"/>
    </location>
</feature>
<evidence type="ECO:0000313" key="4">
    <source>
        <dbReference type="Proteomes" id="UP001374579"/>
    </source>
</evidence>
<dbReference type="AlphaFoldDB" id="A0AAN9ATR0"/>
<feature type="region of interest" description="Disordered" evidence="2">
    <location>
        <begin position="1"/>
        <end position="74"/>
    </location>
</feature>
<sequence>MASVGSLEEEARKRKDRLRALTRKTNDCDSAREKHESESTEKEKLPRPVFRSYRPQAEELKESVLPRMKPGDVSEEVQDQIQAGKSEHVVNEVDLMNLAPRKPDWDLKRDCAKKLEKLEKRTQRAIAELIRERLKASQDDLVTVVNASEAVAMADNDED</sequence>
<keyword evidence="4" id="KW-1185">Reference proteome</keyword>
<reference evidence="3 4" key="1">
    <citation type="submission" date="2024-02" db="EMBL/GenBank/DDBJ databases">
        <title>Chromosome-scale genome assembly of the rough periwinkle Littorina saxatilis.</title>
        <authorList>
            <person name="De Jode A."/>
            <person name="Faria R."/>
            <person name="Formenti G."/>
            <person name="Sims Y."/>
            <person name="Smith T.P."/>
            <person name="Tracey A."/>
            <person name="Wood J.M.D."/>
            <person name="Zagrodzka Z.B."/>
            <person name="Johannesson K."/>
            <person name="Butlin R.K."/>
            <person name="Leder E.H."/>
        </authorList>
    </citation>
    <scope>NUCLEOTIDE SEQUENCE [LARGE SCALE GENOMIC DNA]</scope>
    <source>
        <strain evidence="3">Snail1</strain>
        <tissue evidence="3">Muscle</tissue>
    </source>
</reference>
<dbReference type="Proteomes" id="UP001374579">
    <property type="component" value="Unassembled WGS sequence"/>
</dbReference>
<name>A0AAN9ATR0_9CAEN</name>
<keyword evidence="1" id="KW-0175">Coiled coil</keyword>
<dbReference type="PANTHER" id="PTHR31551:SF1">
    <property type="entry name" value="COILED-COIL DOMAIN-CONTAINING PROTEIN 12"/>
    <property type="match status" value="1"/>
</dbReference>
<protein>
    <recommendedName>
        <fullName evidence="5">Coiled-coil domain-containing protein 12</fullName>
    </recommendedName>
</protein>
<comment type="caution">
    <text evidence="3">The sequence shown here is derived from an EMBL/GenBank/DDBJ whole genome shotgun (WGS) entry which is preliminary data.</text>
</comment>
<evidence type="ECO:0008006" key="5">
    <source>
        <dbReference type="Google" id="ProtNLM"/>
    </source>
</evidence>
<dbReference type="Pfam" id="PF08315">
    <property type="entry name" value="cwf18"/>
    <property type="match status" value="1"/>
</dbReference>
<evidence type="ECO:0000256" key="2">
    <source>
        <dbReference type="SAM" id="MobiDB-lite"/>
    </source>
</evidence>
<accession>A0AAN9ATR0</accession>
<dbReference type="GO" id="GO:0005684">
    <property type="term" value="C:U2-type spliceosomal complex"/>
    <property type="evidence" value="ECO:0007669"/>
    <property type="project" value="TreeGrafter"/>
</dbReference>
<dbReference type="InterPro" id="IPR013169">
    <property type="entry name" value="mRNA_splic_Cwf18-like"/>
</dbReference>
<dbReference type="GO" id="GO:0071014">
    <property type="term" value="C:post-mRNA release spliceosomal complex"/>
    <property type="evidence" value="ECO:0007669"/>
    <property type="project" value="TreeGrafter"/>
</dbReference>
<feature type="coiled-coil region" evidence="1">
    <location>
        <begin position="108"/>
        <end position="135"/>
    </location>
</feature>
<evidence type="ECO:0000256" key="1">
    <source>
        <dbReference type="SAM" id="Coils"/>
    </source>
</evidence>
<proteinExistence type="predicted"/>
<dbReference type="PANTHER" id="PTHR31551">
    <property type="entry name" value="PRE-MRNA-SPLICING FACTOR CWF18"/>
    <property type="match status" value="1"/>
</dbReference>
<organism evidence="3 4">
    <name type="scientific">Littorina saxatilis</name>
    <dbReference type="NCBI Taxonomy" id="31220"/>
    <lineage>
        <taxon>Eukaryota</taxon>
        <taxon>Metazoa</taxon>
        <taxon>Spiralia</taxon>
        <taxon>Lophotrochozoa</taxon>
        <taxon>Mollusca</taxon>
        <taxon>Gastropoda</taxon>
        <taxon>Caenogastropoda</taxon>
        <taxon>Littorinimorpha</taxon>
        <taxon>Littorinoidea</taxon>
        <taxon>Littorinidae</taxon>
        <taxon>Littorina</taxon>
    </lineage>
</organism>
<evidence type="ECO:0000313" key="3">
    <source>
        <dbReference type="EMBL" id="KAK7092937.1"/>
    </source>
</evidence>